<evidence type="ECO:0000313" key="4">
    <source>
        <dbReference type="Proteomes" id="UP001138751"/>
    </source>
</evidence>
<reference evidence="3" key="2">
    <citation type="journal article" date="2021" name="Syst. Appl. Microbiol.">
        <title>Roseomonas hellenica sp. nov., isolated from roots of wild-growing Alkanna tinctoria.</title>
        <authorList>
            <person name="Rat A."/>
            <person name="Naranjo H.D."/>
            <person name="Lebbe L."/>
            <person name="Cnockaert M."/>
            <person name="Krigas N."/>
            <person name="Grigoriadou K."/>
            <person name="Maloupa E."/>
            <person name="Willems A."/>
        </authorList>
    </citation>
    <scope>NUCLEOTIDE SEQUENCE</scope>
    <source>
        <strain evidence="3">LMG 31231</strain>
    </source>
</reference>
<gene>
    <name evidence="3" type="ORF">GXW76_15920</name>
</gene>
<dbReference type="Gene3D" id="3.40.50.150">
    <property type="entry name" value="Vaccinia Virus protein VP39"/>
    <property type="match status" value="1"/>
</dbReference>
<keyword evidence="3" id="KW-0489">Methyltransferase</keyword>
<organism evidence="3 4">
    <name type="scientific">Neoroseomonas soli</name>
    <dbReference type="NCBI Taxonomy" id="1081025"/>
    <lineage>
        <taxon>Bacteria</taxon>
        <taxon>Pseudomonadati</taxon>
        <taxon>Pseudomonadota</taxon>
        <taxon>Alphaproteobacteria</taxon>
        <taxon>Acetobacterales</taxon>
        <taxon>Acetobacteraceae</taxon>
        <taxon>Neoroseomonas</taxon>
    </lineage>
</organism>
<dbReference type="EMBL" id="JAAEDM010000046">
    <property type="protein sequence ID" value="MBR0672666.1"/>
    <property type="molecule type" value="Genomic_DNA"/>
</dbReference>
<keyword evidence="1" id="KW-0175">Coiled coil</keyword>
<dbReference type="CDD" id="cd02440">
    <property type="entry name" value="AdoMet_MTases"/>
    <property type="match status" value="1"/>
</dbReference>
<dbReference type="GO" id="GO:0008757">
    <property type="term" value="F:S-adenosylmethionine-dependent methyltransferase activity"/>
    <property type="evidence" value="ECO:0007669"/>
    <property type="project" value="InterPro"/>
</dbReference>
<keyword evidence="3" id="KW-0808">Transferase</keyword>
<dbReference type="PANTHER" id="PTHR43861">
    <property type="entry name" value="TRANS-ACONITATE 2-METHYLTRANSFERASE-RELATED"/>
    <property type="match status" value="1"/>
</dbReference>
<dbReference type="InterPro" id="IPR029063">
    <property type="entry name" value="SAM-dependent_MTases_sf"/>
</dbReference>
<feature type="coiled-coil region" evidence="1">
    <location>
        <begin position="296"/>
        <end position="337"/>
    </location>
</feature>
<dbReference type="Proteomes" id="UP001138751">
    <property type="component" value="Unassembled WGS sequence"/>
</dbReference>
<dbReference type="GO" id="GO:0032259">
    <property type="term" value="P:methylation"/>
    <property type="evidence" value="ECO:0007669"/>
    <property type="project" value="UniProtKB-KW"/>
</dbReference>
<reference evidence="3" key="1">
    <citation type="submission" date="2020-01" db="EMBL/GenBank/DDBJ databases">
        <authorList>
            <person name="Rat A."/>
        </authorList>
    </citation>
    <scope>NUCLEOTIDE SEQUENCE</scope>
    <source>
        <strain evidence="3">LMG 31231</strain>
    </source>
</reference>
<protein>
    <submittedName>
        <fullName evidence="3">Methyltransferase domain-containing protein</fullName>
    </submittedName>
</protein>
<proteinExistence type="predicted"/>
<dbReference type="PANTHER" id="PTHR43861:SF6">
    <property type="entry name" value="METHYLTRANSFERASE TYPE 11"/>
    <property type="match status" value="1"/>
</dbReference>
<comment type="caution">
    <text evidence="3">The sequence shown here is derived from an EMBL/GenBank/DDBJ whole genome shotgun (WGS) entry which is preliminary data.</text>
</comment>
<dbReference type="AlphaFoldDB" id="A0A9X9WZT7"/>
<accession>A0A9X9WZT7</accession>
<keyword evidence="4" id="KW-1185">Reference proteome</keyword>
<evidence type="ECO:0000259" key="2">
    <source>
        <dbReference type="Pfam" id="PF08241"/>
    </source>
</evidence>
<sequence>MERLKVTLEDEYSAVEASIHVGRYALALPFAAGRRVLDIACGEGYGSWLMAQAGAASVRGIDVADDAVARARATFSDPRISFDTGQGETLAETFPEASFDLVVSIETIEHVQDPVRFLEAIRRVAAPDAIIILTCPNDHWYYPPHESNPYHLRKFTLPEFQALTRGVLGDAVQWMIGSAALGFAAVPLAADPDGPADGLPRIVHVETMEASLRVPSSAVAPAPETCSYFVGVWNAPGRVAGAGAVHALSMDAYAAMMAAYPQGAAAAPAPSADASPKERVLGAALQRENEIMAARIREYADQEAELRDRIRECAEQEADLRARLDALTHERDALTHERDDLLPAALRWRGMVERVRRLSPTTAKLAAGWLRRRGPDQGH</sequence>
<name>A0A9X9WZT7_9PROT</name>
<dbReference type="RefSeq" id="WP_211863084.1">
    <property type="nucleotide sequence ID" value="NZ_JAAEDM010000046.1"/>
</dbReference>
<feature type="domain" description="Methyltransferase type 11" evidence="2">
    <location>
        <begin position="37"/>
        <end position="132"/>
    </location>
</feature>
<dbReference type="SUPFAM" id="SSF53335">
    <property type="entry name" value="S-adenosyl-L-methionine-dependent methyltransferases"/>
    <property type="match status" value="1"/>
</dbReference>
<evidence type="ECO:0000313" key="3">
    <source>
        <dbReference type="EMBL" id="MBR0672666.1"/>
    </source>
</evidence>
<evidence type="ECO:0000256" key="1">
    <source>
        <dbReference type="SAM" id="Coils"/>
    </source>
</evidence>
<dbReference type="InterPro" id="IPR013216">
    <property type="entry name" value="Methyltransf_11"/>
</dbReference>
<dbReference type="Pfam" id="PF08241">
    <property type="entry name" value="Methyltransf_11"/>
    <property type="match status" value="1"/>
</dbReference>